<dbReference type="EMBL" id="ML977149">
    <property type="protein sequence ID" value="KAF1988187.1"/>
    <property type="molecule type" value="Genomic_DNA"/>
</dbReference>
<dbReference type="InterPro" id="IPR022591">
    <property type="entry name" value="TAF1_HAT_dom"/>
</dbReference>
<feature type="domain" description="Transcription initiation factor TFIID subunit 1 histone acetyltransferase" evidence="4">
    <location>
        <begin position="462"/>
        <end position="909"/>
    </location>
</feature>
<comment type="subcellular location">
    <subcellularLocation>
        <location evidence="1">Nucleus</location>
    </subcellularLocation>
</comment>
<feature type="region of interest" description="Disordered" evidence="3">
    <location>
        <begin position="351"/>
        <end position="377"/>
    </location>
</feature>
<dbReference type="GO" id="GO:0005669">
    <property type="term" value="C:transcription factor TFIID complex"/>
    <property type="evidence" value="ECO:0007669"/>
    <property type="project" value="InterPro"/>
</dbReference>
<evidence type="ECO:0000313" key="6">
    <source>
        <dbReference type="Proteomes" id="UP000800041"/>
    </source>
</evidence>
<feature type="compositionally biased region" description="Acidic residues" evidence="3">
    <location>
        <begin position="76"/>
        <end position="94"/>
    </location>
</feature>
<dbReference type="InterPro" id="IPR040240">
    <property type="entry name" value="TAF1"/>
</dbReference>
<dbReference type="Pfam" id="PF12157">
    <property type="entry name" value="DUF3591"/>
    <property type="match status" value="1"/>
</dbReference>
<dbReference type="AlphaFoldDB" id="A0A6G1H559"/>
<feature type="compositionally biased region" description="Basic and acidic residues" evidence="3">
    <location>
        <begin position="1046"/>
        <end position="1060"/>
    </location>
</feature>
<dbReference type="Proteomes" id="UP000800041">
    <property type="component" value="Unassembled WGS sequence"/>
</dbReference>
<dbReference type="GO" id="GO:0051123">
    <property type="term" value="P:RNA polymerase II preinitiation complex assembly"/>
    <property type="evidence" value="ECO:0007669"/>
    <property type="project" value="TreeGrafter"/>
</dbReference>
<protein>
    <recommendedName>
        <fullName evidence="4">Transcription initiation factor TFIID subunit 1 histone acetyltransferase domain-containing protein</fullName>
    </recommendedName>
</protein>
<reference evidence="5" key="1">
    <citation type="journal article" date="2020" name="Stud. Mycol.">
        <title>101 Dothideomycetes genomes: a test case for predicting lifestyles and emergence of pathogens.</title>
        <authorList>
            <person name="Haridas S."/>
            <person name="Albert R."/>
            <person name="Binder M."/>
            <person name="Bloem J."/>
            <person name="Labutti K."/>
            <person name="Salamov A."/>
            <person name="Andreopoulos B."/>
            <person name="Baker S."/>
            <person name="Barry K."/>
            <person name="Bills G."/>
            <person name="Bluhm B."/>
            <person name="Cannon C."/>
            <person name="Castanera R."/>
            <person name="Culley D."/>
            <person name="Daum C."/>
            <person name="Ezra D."/>
            <person name="Gonzalez J."/>
            <person name="Henrissat B."/>
            <person name="Kuo A."/>
            <person name="Liang C."/>
            <person name="Lipzen A."/>
            <person name="Lutzoni F."/>
            <person name="Magnuson J."/>
            <person name="Mondo S."/>
            <person name="Nolan M."/>
            <person name="Ohm R."/>
            <person name="Pangilinan J."/>
            <person name="Park H.-J."/>
            <person name="Ramirez L."/>
            <person name="Alfaro M."/>
            <person name="Sun H."/>
            <person name="Tritt A."/>
            <person name="Yoshinaga Y."/>
            <person name="Zwiers L.-H."/>
            <person name="Turgeon B."/>
            <person name="Goodwin S."/>
            <person name="Spatafora J."/>
            <person name="Crous P."/>
            <person name="Grigoriev I."/>
        </authorList>
    </citation>
    <scope>NUCLEOTIDE SEQUENCE</scope>
    <source>
        <strain evidence="5">CBS 113979</strain>
    </source>
</reference>
<evidence type="ECO:0000256" key="1">
    <source>
        <dbReference type="ARBA" id="ARBA00004123"/>
    </source>
</evidence>
<dbReference type="GO" id="GO:0016251">
    <property type="term" value="F:RNA polymerase II general transcription initiation factor activity"/>
    <property type="evidence" value="ECO:0007669"/>
    <property type="project" value="InterPro"/>
</dbReference>
<evidence type="ECO:0000256" key="3">
    <source>
        <dbReference type="SAM" id="MobiDB-lite"/>
    </source>
</evidence>
<gene>
    <name evidence="5" type="ORF">K402DRAFT_30707</name>
</gene>
<feature type="compositionally biased region" description="Polar residues" evidence="3">
    <location>
        <begin position="1134"/>
        <end position="1150"/>
    </location>
</feature>
<keyword evidence="6" id="KW-1185">Reference proteome</keyword>
<feature type="compositionally biased region" description="Acidic residues" evidence="3">
    <location>
        <begin position="130"/>
        <end position="141"/>
    </location>
</feature>
<name>A0A6G1H559_9PEZI</name>
<sequence>MPHAVQDVDELFGDFEDMNEHDTHGEDLANGDLKQEDQDDQEIQRLLNANDPTANDALAAALNFGEFNQEGKADDAVDYEDISDDDDLPEEEEATQPAINGDNHHDANGAPDSYDDLFGEGENGLGENGDLGEDDMADLFGEEPSSPGVDSHGGNKANGINGTAPQAAKSGPNGATHDEDPDDFFGDLQSPPPDDSLFELPVDPEEDVEAIREQKRLFDLSANGGYVAQTDEERFRLLYPNYNAEEPPHFGEIFPQKRFGYKLQQVLKPPKPAEPTKVTMELQQAQERSFKIGGALSRASDVRRSVVTVDQVQSQEETAREEFELDDLDDGEVVAGLSLSDLALLCDDWDTASDTTGARTPKKRTRESDSDDEGDRHVAKKQLAGDYGSAHGIPTQIDTFYSLEDAQATTMKLARRVILDMSDHLLLIDDLETAQKDPPPRMTGDFRRDISGNVTKKLFSRFNGSNDSAYDSLREEKNKVRTTLGSQHMEHSLPAVKLQYPYYKSALTAKEARSFHRPSAHFKANQTISFAHPTKKLKNERKAKVHEVFAKTDDLTLNDNSNMLLLEFSEEYPIMMSNFGMASKMLNYYRKKDDNDQSRPKGDIGETVLLMPEDSSPFSIFGDVPPGDIMSTLHTSMYRAPTFKQEVKPTDFVLGMTTTGMEGSQFYLRNIDNVHVVGQQLPSMEVPGAHSRVATDTAKKRLHALSYRIYRRHLSSGGPRVTNDLIRYHLPGTEISQNRTKMREFMAYDKEHSCWVLKPGHTVPTEETVRGMINPERVCLLDAMQVGRQRLSDAGYSANEKDNDELRDGASIEEQLAPWQTTKNFLNASQNKAMLMLHGEGDPTGRGEGFSFIKTSMKGGFRPVGESIDEKISAKKQKENGGHMYNVAKQEKSYKEAADQIWNAQFSALSSTIEPSDMDNGVDDQIDAMNNMNNVNTNTYGRTPRSEIGTPSVYRRDDETMSQFSKFSTNSTAGKILKINRTIRNRHGELETLTEVVRDPKVIKQYTNYRRNKELQSINLEQLKPTGDPEKDAQQRKRIQKEIARLNRNVERRHVREKAKANASASTPGSPGASGGPVKGAATQRKCANCGQVGHIKTNKKYGNRSCCLKASSLRNQVAPVEDEDDDQQQHQQASPFTSTFNPLSLPQSY</sequence>
<feature type="region of interest" description="Disordered" evidence="3">
    <location>
        <begin position="1046"/>
        <end position="1081"/>
    </location>
</feature>
<feature type="region of interest" description="Disordered" evidence="3">
    <location>
        <begin position="1017"/>
        <end position="1036"/>
    </location>
</feature>
<evidence type="ECO:0000313" key="5">
    <source>
        <dbReference type="EMBL" id="KAF1988187.1"/>
    </source>
</evidence>
<feature type="compositionally biased region" description="Acidic residues" evidence="3">
    <location>
        <begin position="7"/>
        <end position="17"/>
    </location>
</feature>
<dbReference type="PANTHER" id="PTHR13900:SF0">
    <property type="entry name" value="TRANSCRIPTION INITIATION FACTOR TFIID SUBUNIT 1"/>
    <property type="match status" value="1"/>
</dbReference>
<dbReference type="GO" id="GO:0017025">
    <property type="term" value="F:TBP-class protein binding"/>
    <property type="evidence" value="ECO:0007669"/>
    <property type="project" value="InterPro"/>
</dbReference>
<dbReference type="GO" id="GO:0004402">
    <property type="term" value="F:histone acetyltransferase activity"/>
    <property type="evidence" value="ECO:0007669"/>
    <property type="project" value="InterPro"/>
</dbReference>
<organism evidence="5 6">
    <name type="scientific">Aulographum hederae CBS 113979</name>
    <dbReference type="NCBI Taxonomy" id="1176131"/>
    <lineage>
        <taxon>Eukaryota</taxon>
        <taxon>Fungi</taxon>
        <taxon>Dikarya</taxon>
        <taxon>Ascomycota</taxon>
        <taxon>Pezizomycotina</taxon>
        <taxon>Dothideomycetes</taxon>
        <taxon>Pleosporomycetidae</taxon>
        <taxon>Aulographales</taxon>
        <taxon>Aulographaceae</taxon>
    </lineage>
</organism>
<keyword evidence="2" id="KW-0539">Nucleus</keyword>
<accession>A0A6G1H559</accession>
<dbReference type="OrthoDB" id="5752at2759"/>
<evidence type="ECO:0000259" key="4">
    <source>
        <dbReference type="Pfam" id="PF12157"/>
    </source>
</evidence>
<feature type="region of interest" description="Disordered" evidence="3">
    <location>
        <begin position="68"/>
        <end position="200"/>
    </location>
</feature>
<feature type="region of interest" description="Disordered" evidence="3">
    <location>
        <begin position="1"/>
        <end position="40"/>
    </location>
</feature>
<evidence type="ECO:0000256" key="2">
    <source>
        <dbReference type="ARBA" id="ARBA00023242"/>
    </source>
</evidence>
<proteinExistence type="predicted"/>
<dbReference type="PANTHER" id="PTHR13900">
    <property type="entry name" value="TRANSCRIPTION INITIATION FACTOR TFIID"/>
    <property type="match status" value="1"/>
</dbReference>
<feature type="region of interest" description="Disordered" evidence="3">
    <location>
        <begin position="1118"/>
        <end position="1150"/>
    </location>
</feature>
<feature type="compositionally biased region" description="Basic and acidic residues" evidence="3">
    <location>
        <begin position="1027"/>
        <end position="1036"/>
    </location>
</feature>
<feature type="compositionally biased region" description="Basic and acidic residues" evidence="3">
    <location>
        <begin position="18"/>
        <end position="27"/>
    </location>
</feature>